<dbReference type="AlphaFoldDB" id="A0AAD4NGU2"/>
<feature type="compositionally biased region" description="Polar residues" evidence="2">
    <location>
        <begin position="518"/>
        <end position="527"/>
    </location>
</feature>
<feature type="compositionally biased region" description="Basic and acidic residues" evidence="2">
    <location>
        <begin position="410"/>
        <end position="419"/>
    </location>
</feature>
<reference evidence="3" key="1">
    <citation type="submission" date="2022-01" db="EMBL/GenBank/DDBJ databases">
        <title>Genome Sequence Resource for Two Populations of Ditylenchus destructor, the Migratory Endoparasitic Phytonematode.</title>
        <authorList>
            <person name="Zhang H."/>
            <person name="Lin R."/>
            <person name="Xie B."/>
        </authorList>
    </citation>
    <scope>NUCLEOTIDE SEQUENCE</scope>
    <source>
        <strain evidence="3">BazhouSP</strain>
    </source>
</reference>
<feature type="region of interest" description="Disordered" evidence="2">
    <location>
        <begin position="372"/>
        <end position="552"/>
    </location>
</feature>
<dbReference type="Proteomes" id="UP001201812">
    <property type="component" value="Unassembled WGS sequence"/>
</dbReference>
<feature type="compositionally biased region" description="Basic and acidic residues" evidence="2">
    <location>
        <begin position="537"/>
        <end position="552"/>
    </location>
</feature>
<evidence type="ECO:0000313" key="3">
    <source>
        <dbReference type="EMBL" id="KAI1729221.1"/>
    </source>
</evidence>
<feature type="coiled-coil region" evidence="1">
    <location>
        <begin position="559"/>
        <end position="617"/>
    </location>
</feature>
<feature type="compositionally biased region" description="Basic and acidic residues" evidence="2">
    <location>
        <begin position="379"/>
        <end position="399"/>
    </location>
</feature>
<evidence type="ECO:0000313" key="4">
    <source>
        <dbReference type="Proteomes" id="UP001201812"/>
    </source>
</evidence>
<organism evidence="3 4">
    <name type="scientific">Ditylenchus destructor</name>
    <dbReference type="NCBI Taxonomy" id="166010"/>
    <lineage>
        <taxon>Eukaryota</taxon>
        <taxon>Metazoa</taxon>
        <taxon>Ecdysozoa</taxon>
        <taxon>Nematoda</taxon>
        <taxon>Chromadorea</taxon>
        <taxon>Rhabditida</taxon>
        <taxon>Tylenchina</taxon>
        <taxon>Tylenchomorpha</taxon>
        <taxon>Sphaerularioidea</taxon>
        <taxon>Anguinidae</taxon>
        <taxon>Anguininae</taxon>
        <taxon>Ditylenchus</taxon>
    </lineage>
</organism>
<feature type="compositionally biased region" description="Basic and acidic residues" evidence="2">
    <location>
        <begin position="16"/>
        <end position="35"/>
    </location>
</feature>
<comment type="caution">
    <text evidence="3">The sequence shown here is derived from an EMBL/GenBank/DDBJ whole genome shotgun (WGS) entry which is preliminary data.</text>
</comment>
<dbReference type="EMBL" id="JAKKPZ010000001">
    <property type="protein sequence ID" value="KAI1729221.1"/>
    <property type="molecule type" value="Genomic_DNA"/>
</dbReference>
<evidence type="ECO:0000256" key="2">
    <source>
        <dbReference type="SAM" id="MobiDB-lite"/>
    </source>
</evidence>
<proteinExistence type="predicted"/>
<gene>
    <name evidence="3" type="ORF">DdX_01447</name>
</gene>
<accession>A0AAD4NGU2</accession>
<evidence type="ECO:0000256" key="1">
    <source>
        <dbReference type="SAM" id="Coils"/>
    </source>
</evidence>
<feature type="region of interest" description="Disordered" evidence="2">
    <location>
        <begin position="1"/>
        <end position="45"/>
    </location>
</feature>
<feature type="region of interest" description="Disordered" evidence="2">
    <location>
        <begin position="104"/>
        <end position="124"/>
    </location>
</feature>
<name>A0AAD4NGU2_9BILA</name>
<feature type="compositionally biased region" description="Basic and acidic residues" evidence="2">
    <location>
        <begin position="434"/>
        <end position="453"/>
    </location>
</feature>
<feature type="compositionally biased region" description="Basic and acidic residues" evidence="2">
    <location>
        <begin position="508"/>
        <end position="517"/>
    </location>
</feature>
<keyword evidence="1" id="KW-0175">Coiled coil</keyword>
<keyword evidence="4" id="KW-1185">Reference proteome</keyword>
<protein>
    <submittedName>
        <fullName evidence="3">Uncharacterized protein</fullName>
    </submittedName>
</protein>
<sequence>MTEVKHEIDGEETESAAEKNGNDLSIKKEAIENGEKSGSQKKFDESYMPVPGLQLVSEEEGYRYYADLTTTPHKQYCLEESGFWYVWNDIDGVFTPVTDTAQASDAHTEKVAPNVLPKDENDQPFFPVDQHGNPVFPYDFTKRQWTFPVDDAEEPVFPRNAYNKPIVPQDDNGKPIFPVDQKGTFIFPLDEKNCPMPAVTVEGKAVVPLDEYGNFVIPRDREGKALIHIASDGVTPMSIQEYKEWKQYCKTLHIGQSQRYYQTHTSTGTMYPTHSMFHPLNIDSNGPHSFARDVEMLQRGKRVRPEDIDLPTIPTSTSELGDPQNTAAYHNSQNNRLLTDSVANVSQANDENEKALKRKKFLSAQLNFSKKLNTVAKKPQTDDKRNNKQSIEKEERPLSNEELIAAPDPVAREEEERNATKRKHTSEPSAESSPENRWRAVESRSSSRKEEKVSRRRRSSSMDTSSSEDMNEKREQISRQVISAIFGTEEPEQVDVSLEEYGPAVPQDLRKNEHENSMRSAEQSPEQYSHKSKSKSSRKESRKDAPMYDLDELKESGDLDTLKRCIRQTRKRYEAIKKQISALEKEKSTHKKDLVRLVELERRLEDQQNMEDEYLSSSDS</sequence>